<protein>
    <recommendedName>
        <fullName evidence="3 8">Mediator of RNA polymerase II transcription subunit 17</fullName>
    </recommendedName>
    <alternativeName>
        <fullName evidence="7 8">Mediator complex subunit 17</fullName>
    </alternativeName>
</protein>
<dbReference type="OrthoDB" id="5319830at2759"/>
<dbReference type="PANTHER" id="PTHR13114:SF7">
    <property type="entry name" value="MEDIATOR OF RNA POLYMERASE II TRANSCRIPTION SUBUNIT 17"/>
    <property type="match status" value="1"/>
</dbReference>
<name>A0A448YJ37_BRENA</name>
<evidence type="ECO:0000256" key="5">
    <source>
        <dbReference type="ARBA" id="ARBA00023163"/>
    </source>
</evidence>
<keyword evidence="8" id="KW-0010">Activator</keyword>
<dbReference type="InParanoid" id="A0A448YJ37"/>
<sequence>MPFLKINPVLTESPRDTLENGSNGTPANGTPQSNGSLEDSSLPLNQLLAKIVSQNGPFVDITEESLLSEIAGNNKEREGKQMKQEPTDEDAEMEEAFPSPGMASSDLPSPSLAPSASPASSLTVEEFMKQKEKAIGYMDSALNESSLSLDFVSLLISCLRPAAGTSSMSPHLKQHVKVGSLSSGRITRQNQQKDEDIARDKKNQSAGRGWKLQSLSRVSNDLKAAAERLSGEISKEKQYWDGMMDIVRSDEVVIPVKSSRNGKSAKDIGVKYGFGDAGSNYYDKGIGLLLKDRDGGELYFERKDVIPQVQSMQSNGKGEAHKVVTVKIYKRRGGKQDESDLELVGESDIVGRIPGDQGCKVLDDIRRARFFLFEEELFYQLMKEAATLISLQVKVDSGKIFVEFYHIVLEIGFASAEEIAKEKGELVSRNEEFDRQADEVGCFLRLMLCFQHRQNLQKRRLPPISLCQLQSRNQTNAQSVLMLLRPLITYKKHNRTILKLKTALKSILLNLEAKDEDKVNKIMTDNFRIKKFCNDPNQMKRYRSKHRLSRGNPFIRCLMSPLSVMELKYKGRLRIILELTSDSKASFSTIVVRVDKSERGDGDYGKEILDVEFSHVREVEDCVGWVMRTAEKTNQPDAERSEVASAVANGLPSENGLSNEAGEVPNDTK</sequence>
<dbReference type="GO" id="GO:0070847">
    <property type="term" value="C:core mediator complex"/>
    <property type="evidence" value="ECO:0007669"/>
    <property type="project" value="TreeGrafter"/>
</dbReference>
<gene>
    <name evidence="8" type="primary">MED17</name>
    <name evidence="10" type="ORF">BRENAR_LOCUS1700</name>
</gene>
<feature type="region of interest" description="Disordered" evidence="9">
    <location>
        <begin position="185"/>
        <end position="208"/>
    </location>
</feature>
<dbReference type="AlphaFoldDB" id="A0A448YJ37"/>
<dbReference type="GO" id="GO:0016592">
    <property type="term" value="C:mediator complex"/>
    <property type="evidence" value="ECO:0007669"/>
    <property type="project" value="InterPro"/>
</dbReference>
<keyword evidence="5 8" id="KW-0804">Transcription</keyword>
<evidence type="ECO:0000256" key="4">
    <source>
        <dbReference type="ARBA" id="ARBA00023015"/>
    </source>
</evidence>
<evidence type="ECO:0000256" key="8">
    <source>
        <dbReference type="RuleBase" id="RU364140"/>
    </source>
</evidence>
<evidence type="ECO:0000256" key="3">
    <source>
        <dbReference type="ARBA" id="ARBA00019610"/>
    </source>
</evidence>
<organism evidence="10 11">
    <name type="scientific">Brettanomyces naardenensis</name>
    <name type="common">Yeast</name>
    <dbReference type="NCBI Taxonomy" id="13370"/>
    <lineage>
        <taxon>Eukaryota</taxon>
        <taxon>Fungi</taxon>
        <taxon>Dikarya</taxon>
        <taxon>Ascomycota</taxon>
        <taxon>Saccharomycotina</taxon>
        <taxon>Pichiomycetes</taxon>
        <taxon>Pichiales</taxon>
        <taxon>Pichiaceae</taxon>
        <taxon>Brettanomyces</taxon>
    </lineage>
</organism>
<dbReference type="Proteomes" id="UP000290900">
    <property type="component" value="Unassembled WGS sequence"/>
</dbReference>
<dbReference type="GO" id="GO:0006357">
    <property type="term" value="P:regulation of transcription by RNA polymerase II"/>
    <property type="evidence" value="ECO:0007669"/>
    <property type="project" value="InterPro"/>
</dbReference>
<dbReference type="STRING" id="13370.A0A448YJ37"/>
<evidence type="ECO:0000256" key="6">
    <source>
        <dbReference type="ARBA" id="ARBA00023242"/>
    </source>
</evidence>
<dbReference type="InterPro" id="IPR019313">
    <property type="entry name" value="Mediator_Med17"/>
</dbReference>
<feature type="compositionally biased region" description="Basic and acidic residues" evidence="9">
    <location>
        <begin position="74"/>
        <end position="86"/>
    </location>
</feature>
<evidence type="ECO:0000313" key="10">
    <source>
        <dbReference type="EMBL" id="VEU20965.1"/>
    </source>
</evidence>
<dbReference type="EMBL" id="CAACVR010000008">
    <property type="protein sequence ID" value="VEU20965.1"/>
    <property type="molecule type" value="Genomic_DNA"/>
</dbReference>
<evidence type="ECO:0000256" key="9">
    <source>
        <dbReference type="SAM" id="MobiDB-lite"/>
    </source>
</evidence>
<keyword evidence="6 8" id="KW-0539">Nucleus</keyword>
<comment type="similarity">
    <text evidence="2 8">Belongs to the Mediator complex subunit 17 family.</text>
</comment>
<dbReference type="GO" id="GO:0003712">
    <property type="term" value="F:transcription coregulator activity"/>
    <property type="evidence" value="ECO:0007669"/>
    <property type="project" value="InterPro"/>
</dbReference>
<dbReference type="FunCoup" id="A0A448YJ37">
    <property type="interactions" value="167"/>
</dbReference>
<feature type="region of interest" description="Disordered" evidence="9">
    <location>
        <begin position="631"/>
        <end position="669"/>
    </location>
</feature>
<evidence type="ECO:0000256" key="7">
    <source>
        <dbReference type="ARBA" id="ARBA00032014"/>
    </source>
</evidence>
<feature type="compositionally biased region" description="Basic and acidic residues" evidence="9">
    <location>
        <begin position="191"/>
        <end position="203"/>
    </location>
</feature>
<dbReference type="Gene3D" id="6.10.250.2620">
    <property type="match status" value="1"/>
</dbReference>
<evidence type="ECO:0000256" key="1">
    <source>
        <dbReference type="ARBA" id="ARBA00004123"/>
    </source>
</evidence>
<feature type="region of interest" description="Disordered" evidence="9">
    <location>
        <begin position="70"/>
        <end position="120"/>
    </location>
</feature>
<feature type="region of interest" description="Disordered" evidence="9">
    <location>
        <begin position="1"/>
        <end position="41"/>
    </location>
</feature>
<dbReference type="PANTHER" id="PTHR13114">
    <property type="entry name" value="MEDIATOR OF RNA POLYMERASE II TRANSCRIPTION SUBUNIT 17"/>
    <property type="match status" value="1"/>
</dbReference>
<evidence type="ECO:0000313" key="11">
    <source>
        <dbReference type="Proteomes" id="UP000290900"/>
    </source>
</evidence>
<comment type="subunit">
    <text evidence="8">Component of the Mediator complex.</text>
</comment>
<keyword evidence="4 8" id="KW-0805">Transcription regulation</keyword>
<comment type="function">
    <text evidence="8">Component of the Mediator complex, a coactivator involved in the regulated transcription of nearly all RNA polymerase II-dependent genes. Mediator functions as a bridge to convey information from gene-specific regulatory proteins to the basal RNA polymerase II transcription machinery. Mediator is recruited to promoters by direct interactions with regulatory proteins and serves as a scaffold for the assembly of a functional preinitiation complex with RNA polymerase II and the general transcription factors.</text>
</comment>
<evidence type="ECO:0000256" key="2">
    <source>
        <dbReference type="ARBA" id="ARBA00005635"/>
    </source>
</evidence>
<dbReference type="Pfam" id="PF10156">
    <property type="entry name" value="Med17"/>
    <property type="match status" value="1"/>
</dbReference>
<comment type="subcellular location">
    <subcellularLocation>
        <location evidence="1 8">Nucleus</location>
    </subcellularLocation>
</comment>
<accession>A0A448YJ37</accession>
<reference evidence="10 11" key="1">
    <citation type="submission" date="2018-12" db="EMBL/GenBank/DDBJ databases">
        <authorList>
            <person name="Tiukova I."/>
            <person name="Dainat J."/>
        </authorList>
    </citation>
    <scope>NUCLEOTIDE SEQUENCE [LARGE SCALE GENOMIC DNA]</scope>
</reference>
<keyword evidence="11" id="KW-1185">Reference proteome</keyword>
<feature type="compositionally biased region" description="Polar residues" evidence="9">
    <location>
        <begin position="19"/>
        <end position="41"/>
    </location>
</feature>
<proteinExistence type="inferred from homology"/>
<feature type="compositionally biased region" description="Low complexity" evidence="9">
    <location>
        <begin position="103"/>
        <end position="120"/>
    </location>
</feature>